<dbReference type="EMBL" id="JANJYI010000009">
    <property type="protein sequence ID" value="KAK2633969.1"/>
    <property type="molecule type" value="Genomic_DNA"/>
</dbReference>
<protein>
    <submittedName>
        <fullName evidence="9">Uncharacterized protein</fullName>
    </submittedName>
</protein>
<dbReference type="PANTHER" id="PTHR32195">
    <property type="entry name" value="OS07G0662800 PROTEIN"/>
    <property type="match status" value="1"/>
</dbReference>
<gene>
    <name evidence="9" type="ORF">Ddye_028761</name>
</gene>
<keyword evidence="5 8" id="KW-0812">Transmembrane</keyword>
<evidence type="ECO:0000256" key="2">
    <source>
        <dbReference type="ARBA" id="ARBA00022448"/>
    </source>
</evidence>
<evidence type="ECO:0000256" key="5">
    <source>
        <dbReference type="ARBA" id="ARBA00022692"/>
    </source>
</evidence>
<dbReference type="InterPro" id="IPR018227">
    <property type="entry name" value="Amino_acid_transport_2"/>
</dbReference>
<sequence>MVAQVSVSGAAEDRSQLVQFYVDFFDMKLGFSVEWSGVPLMVETFSLLAIGTSLIGTLLSFSEFIKEQLNDLSCQSSASSKESSSSEQPGDLFGVKTWWGSNKISFTATAMVVAPSLFVSTTVPDAFSAATDIAGGYCMTMLYGVLPPAMAWAVYKQESDNSDIDSDRNRDRFALSGATPVVFVVGLFACCIVVEQILQDFSSLQLHT</sequence>
<dbReference type="PANTHER" id="PTHR32195:SF24">
    <property type="entry name" value="TRYPTOPHAN OR TYROSINE TRANSPORTER PROTEIN"/>
    <property type="match status" value="1"/>
</dbReference>
<keyword evidence="6 8" id="KW-1133">Transmembrane helix</keyword>
<evidence type="ECO:0000256" key="8">
    <source>
        <dbReference type="SAM" id="Phobius"/>
    </source>
</evidence>
<evidence type="ECO:0000313" key="9">
    <source>
        <dbReference type="EMBL" id="KAK2633969.1"/>
    </source>
</evidence>
<dbReference type="Pfam" id="PF03222">
    <property type="entry name" value="Trp_Tyr_perm"/>
    <property type="match status" value="1"/>
</dbReference>
<feature type="transmembrane region" description="Helical" evidence="8">
    <location>
        <begin position="134"/>
        <end position="155"/>
    </location>
</feature>
<accession>A0AAD9TD60</accession>
<evidence type="ECO:0000256" key="4">
    <source>
        <dbReference type="ARBA" id="ARBA00022519"/>
    </source>
</evidence>
<evidence type="ECO:0000256" key="3">
    <source>
        <dbReference type="ARBA" id="ARBA00022475"/>
    </source>
</evidence>
<evidence type="ECO:0000256" key="7">
    <source>
        <dbReference type="ARBA" id="ARBA00023136"/>
    </source>
</evidence>
<evidence type="ECO:0000256" key="1">
    <source>
        <dbReference type="ARBA" id="ARBA00004429"/>
    </source>
</evidence>
<evidence type="ECO:0000256" key="6">
    <source>
        <dbReference type="ARBA" id="ARBA00022989"/>
    </source>
</evidence>
<dbReference type="Proteomes" id="UP001280121">
    <property type="component" value="Unassembled WGS sequence"/>
</dbReference>
<keyword evidence="3" id="KW-1003">Cell membrane</keyword>
<keyword evidence="7 8" id="KW-0472">Membrane</keyword>
<dbReference type="AlphaFoldDB" id="A0AAD9TD60"/>
<comment type="caution">
    <text evidence="9">The sequence shown here is derived from an EMBL/GenBank/DDBJ whole genome shotgun (WGS) entry which is preliminary data.</text>
</comment>
<evidence type="ECO:0000313" key="10">
    <source>
        <dbReference type="Proteomes" id="UP001280121"/>
    </source>
</evidence>
<reference evidence="9" key="1">
    <citation type="journal article" date="2023" name="Plant J.">
        <title>Genome sequences and population genomics provide insights into the demographic history, inbreeding, and mutation load of two 'living fossil' tree species of Dipteronia.</title>
        <authorList>
            <person name="Feng Y."/>
            <person name="Comes H.P."/>
            <person name="Chen J."/>
            <person name="Zhu S."/>
            <person name="Lu R."/>
            <person name="Zhang X."/>
            <person name="Li P."/>
            <person name="Qiu J."/>
            <person name="Olsen K.M."/>
            <person name="Qiu Y."/>
        </authorList>
    </citation>
    <scope>NUCLEOTIDE SEQUENCE</scope>
    <source>
        <strain evidence="9">KIB01</strain>
    </source>
</reference>
<feature type="transmembrane region" description="Helical" evidence="8">
    <location>
        <begin position="175"/>
        <end position="198"/>
    </location>
</feature>
<name>A0AAD9TD60_9ROSI</name>
<organism evidence="9 10">
    <name type="scientific">Dipteronia dyeriana</name>
    <dbReference type="NCBI Taxonomy" id="168575"/>
    <lineage>
        <taxon>Eukaryota</taxon>
        <taxon>Viridiplantae</taxon>
        <taxon>Streptophyta</taxon>
        <taxon>Embryophyta</taxon>
        <taxon>Tracheophyta</taxon>
        <taxon>Spermatophyta</taxon>
        <taxon>Magnoliopsida</taxon>
        <taxon>eudicotyledons</taxon>
        <taxon>Gunneridae</taxon>
        <taxon>Pentapetalae</taxon>
        <taxon>rosids</taxon>
        <taxon>malvids</taxon>
        <taxon>Sapindales</taxon>
        <taxon>Sapindaceae</taxon>
        <taxon>Hippocastanoideae</taxon>
        <taxon>Acereae</taxon>
        <taxon>Dipteronia</taxon>
    </lineage>
</organism>
<comment type="subcellular location">
    <subcellularLocation>
        <location evidence="1">Cell inner membrane</location>
        <topology evidence="1">Multi-pass membrane protein</topology>
    </subcellularLocation>
</comment>
<keyword evidence="10" id="KW-1185">Reference proteome</keyword>
<feature type="transmembrane region" description="Helical" evidence="8">
    <location>
        <begin position="104"/>
        <end position="122"/>
    </location>
</feature>
<dbReference type="GO" id="GO:0003333">
    <property type="term" value="P:amino acid transmembrane transport"/>
    <property type="evidence" value="ECO:0007669"/>
    <property type="project" value="InterPro"/>
</dbReference>
<proteinExistence type="predicted"/>
<dbReference type="GO" id="GO:0005886">
    <property type="term" value="C:plasma membrane"/>
    <property type="evidence" value="ECO:0007669"/>
    <property type="project" value="UniProtKB-SubCell"/>
</dbReference>
<keyword evidence="4" id="KW-0997">Cell inner membrane</keyword>
<feature type="transmembrane region" description="Helical" evidence="8">
    <location>
        <begin position="40"/>
        <end position="61"/>
    </location>
</feature>
<keyword evidence="2" id="KW-0813">Transport</keyword>